<comment type="caution">
    <text evidence="1">The sequence shown here is derived from an EMBL/GenBank/DDBJ whole genome shotgun (WGS) entry which is preliminary data.</text>
</comment>
<accession>A0ACC6MWW8</accession>
<evidence type="ECO:0000313" key="2">
    <source>
        <dbReference type="Proteomes" id="UP001304050"/>
    </source>
</evidence>
<reference evidence="1" key="1">
    <citation type="submission" date="2023-12" db="EMBL/GenBank/DDBJ databases">
        <title>Diversity of Rhizobium in root nodule of phaseolus vulgaris.</title>
        <authorList>
            <person name="Wang H."/>
        </authorList>
    </citation>
    <scope>NUCLEOTIDE SEQUENCE</scope>
    <source>
        <strain evidence="1">MJ31</strain>
    </source>
</reference>
<protein>
    <submittedName>
        <fullName evidence="1">Uncharacterized protein</fullName>
    </submittedName>
</protein>
<gene>
    <name evidence="1" type="ORF">U8465_11750</name>
</gene>
<keyword evidence="2" id="KW-1185">Reference proteome</keyword>
<sequence length="211" mass="23295">MTQVSPAARHGAKLLASQYRAHSFTSIYDGVVRHHHKASRNPSEIGIGHRMGKSMPNMPAVSAVRLRVQIVLVLMLCFPGMAAATPPCGDNTLAKANVVVEARVKSLSIGDPGLLLPKDYPKRVIRVDLEIEKVIKGTFIGKEATLYGITYPPPERLLELLIMSLAIGPGGRDTFEWELSANKIDDDMSFYSLNNCNYSKFPIDILPWQRP</sequence>
<dbReference type="EMBL" id="JAYESG010000005">
    <property type="protein sequence ID" value="MEA3517790.1"/>
    <property type="molecule type" value="Genomic_DNA"/>
</dbReference>
<organism evidence="1 2">
    <name type="scientific">Rhizobium mulingense</name>
    <dbReference type="NCBI Taxonomy" id="3031128"/>
    <lineage>
        <taxon>Bacteria</taxon>
        <taxon>Pseudomonadati</taxon>
        <taxon>Pseudomonadota</taxon>
        <taxon>Alphaproteobacteria</taxon>
        <taxon>Hyphomicrobiales</taxon>
        <taxon>Rhizobiaceae</taxon>
        <taxon>Rhizobium/Agrobacterium group</taxon>
        <taxon>Rhizobium</taxon>
    </lineage>
</organism>
<name>A0ACC6MWW8_9HYPH</name>
<dbReference type="Proteomes" id="UP001304050">
    <property type="component" value="Unassembled WGS sequence"/>
</dbReference>
<evidence type="ECO:0000313" key="1">
    <source>
        <dbReference type="EMBL" id="MEA3517790.1"/>
    </source>
</evidence>
<proteinExistence type="predicted"/>